<comment type="caution">
    <text evidence="1">The sequence shown here is derived from an EMBL/GenBank/DDBJ whole genome shotgun (WGS) entry which is preliminary data.</text>
</comment>
<dbReference type="Proteomes" id="UP001066276">
    <property type="component" value="Chromosome 8"/>
</dbReference>
<evidence type="ECO:0000313" key="2">
    <source>
        <dbReference type="Proteomes" id="UP001066276"/>
    </source>
</evidence>
<accession>A0AAV7NTD5</accession>
<evidence type="ECO:0000313" key="1">
    <source>
        <dbReference type="EMBL" id="KAJ1118342.1"/>
    </source>
</evidence>
<protein>
    <recommendedName>
        <fullName evidence="3">Rx N-terminal domain-containing protein</fullName>
    </recommendedName>
</protein>
<dbReference type="EMBL" id="JANPWB010000012">
    <property type="protein sequence ID" value="KAJ1118342.1"/>
    <property type="molecule type" value="Genomic_DNA"/>
</dbReference>
<keyword evidence="2" id="KW-1185">Reference proteome</keyword>
<gene>
    <name evidence="1" type="ORF">NDU88_006535</name>
</gene>
<reference evidence="1" key="1">
    <citation type="journal article" date="2022" name="bioRxiv">
        <title>Sequencing and chromosome-scale assembly of the giantPleurodeles waltlgenome.</title>
        <authorList>
            <person name="Brown T."/>
            <person name="Elewa A."/>
            <person name="Iarovenko S."/>
            <person name="Subramanian E."/>
            <person name="Araus A.J."/>
            <person name="Petzold A."/>
            <person name="Susuki M."/>
            <person name="Suzuki K.-i.T."/>
            <person name="Hayashi T."/>
            <person name="Toyoda A."/>
            <person name="Oliveira C."/>
            <person name="Osipova E."/>
            <person name="Leigh N.D."/>
            <person name="Simon A."/>
            <person name="Yun M.H."/>
        </authorList>
    </citation>
    <scope>NUCLEOTIDE SEQUENCE</scope>
    <source>
        <strain evidence="1">20211129_DDA</strain>
        <tissue evidence="1">Liver</tissue>
    </source>
</reference>
<proteinExistence type="predicted"/>
<dbReference type="AlphaFoldDB" id="A0AAV7NTD5"/>
<organism evidence="1 2">
    <name type="scientific">Pleurodeles waltl</name>
    <name type="common">Iberian ribbed newt</name>
    <dbReference type="NCBI Taxonomy" id="8319"/>
    <lineage>
        <taxon>Eukaryota</taxon>
        <taxon>Metazoa</taxon>
        <taxon>Chordata</taxon>
        <taxon>Craniata</taxon>
        <taxon>Vertebrata</taxon>
        <taxon>Euteleostomi</taxon>
        <taxon>Amphibia</taxon>
        <taxon>Batrachia</taxon>
        <taxon>Caudata</taxon>
        <taxon>Salamandroidea</taxon>
        <taxon>Salamandridae</taxon>
        <taxon>Pleurodelinae</taxon>
        <taxon>Pleurodeles</taxon>
    </lineage>
</organism>
<evidence type="ECO:0008006" key="3">
    <source>
        <dbReference type="Google" id="ProtNLM"/>
    </source>
</evidence>
<name>A0AAV7NTD5_PLEWA</name>
<sequence length="90" mass="10082">MLIKSAGGTLDDGAPMARVEHPLKTDKVKSLVTRSFLEALFASLHEDLKAVKKDLFSDLQKVHRDLDRVGEKVATLQDKDSGYSKEIEWL</sequence>